<evidence type="ECO:0000256" key="2">
    <source>
        <dbReference type="ARBA" id="ARBA00023002"/>
    </source>
</evidence>
<dbReference type="Pfam" id="PF01315">
    <property type="entry name" value="Ald_Xan_dh_C"/>
    <property type="match status" value="1"/>
</dbReference>
<name>A0A0F8Z8M8_9ZZZZ</name>
<accession>A0A0F8Z8M8</accession>
<dbReference type="Gene3D" id="3.30.365.10">
    <property type="entry name" value="Aldehyde oxidase/xanthine dehydrogenase, molybdopterin binding domain"/>
    <property type="match status" value="1"/>
</dbReference>
<protein>
    <recommendedName>
        <fullName evidence="3">Aldehyde oxidase/xanthine dehydrogenase a/b hammerhead domain-containing protein</fullName>
    </recommendedName>
</protein>
<dbReference type="AlphaFoldDB" id="A0A0F8Z8M8"/>
<evidence type="ECO:0000256" key="1">
    <source>
        <dbReference type="ARBA" id="ARBA00022505"/>
    </source>
</evidence>
<organism evidence="4">
    <name type="scientific">marine sediment metagenome</name>
    <dbReference type="NCBI Taxonomy" id="412755"/>
    <lineage>
        <taxon>unclassified sequences</taxon>
        <taxon>metagenomes</taxon>
        <taxon>ecological metagenomes</taxon>
    </lineage>
</organism>
<comment type="caution">
    <text evidence="4">The sequence shown here is derived from an EMBL/GenBank/DDBJ whole genome shotgun (WGS) entry which is preliminary data.</text>
</comment>
<keyword evidence="1" id="KW-0500">Molybdenum</keyword>
<dbReference type="PANTHER" id="PTHR11908:SF132">
    <property type="entry name" value="ALDEHYDE OXIDASE 1-RELATED"/>
    <property type="match status" value="1"/>
</dbReference>
<feature type="domain" description="Aldehyde oxidase/xanthine dehydrogenase a/b hammerhead" evidence="3">
    <location>
        <begin position="19"/>
        <end position="122"/>
    </location>
</feature>
<dbReference type="EMBL" id="LAZR01049226">
    <property type="protein sequence ID" value="KKK90137.1"/>
    <property type="molecule type" value="Genomic_DNA"/>
</dbReference>
<dbReference type="InterPro" id="IPR036856">
    <property type="entry name" value="Ald_Oxase/Xan_DH_a/b_sf"/>
</dbReference>
<sequence length="166" mass="18098">MYRAINKEAKRIDAFEKVTGRARFAADLNFTGQLYAQTVYSKFPHARIITIDTEEAQLLPGVVEIITAADVPGSNVMFGRFPVLAAQEVKYIGDGVAVVAAESRAIATEAAKLVRVKYEELPAVLSVEEALAANAPRVHEDAEGNLIEHAYHLLRVGDVEEGFARS</sequence>
<dbReference type="InterPro" id="IPR000674">
    <property type="entry name" value="Ald_Oxase/Xan_DH_a/b"/>
</dbReference>
<dbReference type="GO" id="GO:0005506">
    <property type="term" value="F:iron ion binding"/>
    <property type="evidence" value="ECO:0007669"/>
    <property type="project" value="InterPro"/>
</dbReference>
<gene>
    <name evidence="4" type="ORF">LCGC14_2726110</name>
</gene>
<evidence type="ECO:0000259" key="3">
    <source>
        <dbReference type="SMART" id="SM01008"/>
    </source>
</evidence>
<keyword evidence="2" id="KW-0560">Oxidoreductase</keyword>
<dbReference type="PANTHER" id="PTHR11908">
    <property type="entry name" value="XANTHINE DEHYDROGENASE"/>
    <property type="match status" value="1"/>
</dbReference>
<reference evidence="4" key="1">
    <citation type="journal article" date="2015" name="Nature">
        <title>Complex archaea that bridge the gap between prokaryotes and eukaryotes.</title>
        <authorList>
            <person name="Spang A."/>
            <person name="Saw J.H."/>
            <person name="Jorgensen S.L."/>
            <person name="Zaremba-Niedzwiedzka K."/>
            <person name="Martijn J."/>
            <person name="Lind A.E."/>
            <person name="van Eijk R."/>
            <person name="Schleper C."/>
            <person name="Guy L."/>
            <person name="Ettema T.J."/>
        </authorList>
    </citation>
    <scope>NUCLEOTIDE SEQUENCE</scope>
</reference>
<proteinExistence type="predicted"/>
<dbReference type="Gene3D" id="3.90.1170.50">
    <property type="entry name" value="Aldehyde oxidase/xanthine dehydrogenase, a/b hammerhead"/>
    <property type="match status" value="1"/>
</dbReference>
<dbReference type="InterPro" id="IPR016208">
    <property type="entry name" value="Ald_Oxase/xanthine_DH-like"/>
</dbReference>
<dbReference type="SMART" id="SM01008">
    <property type="entry name" value="Ald_Xan_dh_C"/>
    <property type="match status" value="1"/>
</dbReference>
<feature type="non-terminal residue" evidence="4">
    <location>
        <position position="166"/>
    </location>
</feature>
<dbReference type="GO" id="GO:0016491">
    <property type="term" value="F:oxidoreductase activity"/>
    <property type="evidence" value="ECO:0007669"/>
    <property type="project" value="UniProtKB-KW"/>
</dbReference>
<evidence type="ECO:0000313" key="4">
    <source>
        <dbReference type="EMBL" id="KKK90137.1"/>
    </source>
</evidence>
<dbReference type="SUPFAM" id="SSF54665">
    <property type="entry name" value="CO dehydrogenase molybdoprotein N-domain-like"/>
    <property type="match status" value="1"/>
</dbReference>